<dbReference type="EMBL" id="JAIQDJ010000010">
    <property type="protein sequence ID" value="MBZ4187027.1"/>
    <property type="molecule type" value="Genomic_DNA"/>
</dbReference>
<reference evidence="3" key="1">
    <citation type="submission" date="2021-09" db="EMBL/GenBank/DDBJ databases">
        <authorList>
            <person name="Wu T."/>
            <person name="Guo S.Z."/>
        </authorList>
    </citation>
    <scope>NUCLEOTIDE SEQUENCE</scope>
    <source>
        <strain evidence="3">RSS-23</strain>
    </source>
</reference>
<name>A0ABS7TGQ4_9GAMM</name>
<sequence>MTEWYYAAGGTEQVGPVPAERLVELLRAGTITPDTLVWRTGLDSWQPLQRSLEELGVHAVPPLPPTLPPAPPPMQANVPQPGIVVHHAPAPKPRGMSGCLIAVIVAAVLAVPMIAILAAIALPAYNSYRVRSAEGACLAEMKAYANSAVAAMNHGESPAAPPHGACSEADAAVDMQTPITGVPKAPGKKTITCEMQTATCSIDASENTP</sequence>
<keyword evidence="4" id="KW-1185">Reference proteome</keyword>
<keyword evidence="1" id="KW-0812">Transmembrane</keyword>
<proteinExistence type="predicted"/>
<evidence type="ECO:0000259" key="2">
    <source>
        <dbReference type="Pfam" id="PF14237"/>
    </source>
</evidence>
<keyword evidence="1" id="KW-0472">Membrane</keyword>
<dbReference type="SUPFAM" id="SSF54523">
    <property type="entry name" value="Pili subunits"/>
    <property type="match status" value="1"/>
</dbReference>
<protein>
    <submittedName>
        <fullName evidence="3">DUF4339 domain-containing protein</fullName>
    </submittedName>
</protein>
<evidence type="ECO:0000313" key="3">
    <source>
        <dbReference type="EMBL" id="MBZ4187027.1"/>
    </source>
</evidence>
<evidence type="ECO:0000256" key="1">
    <source>
        <dbReference type="SAM" id="Phobius"/>
    </source>
</evidence>
<gene>
    <name evidence="3" type="ORF">K7B09_11915</name>
</gene>
<dbReference type="Pfam" id="PF14237">
    <property type="entry name" value="GYF_2"/>
    <property type="match status" value="1"/>
</dbReference>
<accession>A0ABS7TGQ4</accession>
<feature type="transmembrane region" description="Helical" evidence="1">
    <location>
        <begin position="99"/>
        <end position="122"/>
    </location>
</feature>
<keyword evidence="1" id="KW-1133">Transmembrane helix</keyword>
<evidence type="ECO:0000313" key="4">
    <source>
        <dbReference type="Proteomes" id="UP001430290"/>
    </source>
</evidence>
<dbReference type="InterPro" id="IPR045584">
    <property type="entry name" value="Pilin-like"/>
</dbReference>
<dbReference type="RefSeq" id="WP_223629701.1">
    <property type="nucleotide sequence ID" value="NZ_JAIQDJ010000010.1"/>
</dbReference>
<dbReference type="Proteomes" id="UP001430290">
    <property type="component" value="Unassembled WGS sequence"/>
</dbReference>
<comment type="caution">
    <text evidence="3">The sequence shown here is derived from an EMBL/GenBank/DDBJ whole genome shotgun (WGS) entry which is preliminary data.</text>
</comment>
<feature type="domain" description="GYF" evidence="2">
    <location>
        <begin position="4"/>
        <end position="49"/>
    </location>
</feature>
<dbReference type="Gene3D" id="3.30.700.10">
    <property type="entry name" value="Glycoprotein, Type 4 Pilin"/>
    <property type="match status" value="1"/>
</dbReference>
<dbReference type="InterPro" id="IPR025640">
    <property type="entry name" value="GYF_2"/>
</dbReference>
<organism evidence="3 4">
    <name type="scientific">Thermomonas beijingensis</name>
    <dbReference type="NCBI Taxonomy" id="2872701"/>
    <lineage>
        <taxon>Bacteria</taxon>
        <taxon>Pseudomonadati</taxon>
        <taxon>Pseudomonadota</taxon>
        <taxon>Gammaproteobacteria</taxon>
        <taxon>Lysobacterales</taxon>
        <taxon>Lysobacteraceae</taxon>
        <taxon>Thermomonas</taxon>
    </lineage>
</organism>